<sequence>MNGSLEPTGRFSGNGDGFHRHSLSSSNHNHNHMSLGFADMMSSAALGSSHQGSSSTVEPSRFASPSAANIGTSGSSSGSRGSVSVNSHAGASTGSGPITANAYESHDDLCVDGCMGVGLYNGYQQFNHRGGNPSLQSRWARGNTISQYGYSTVSTTNLCALPAQYRHETSFTPSASDSFPSWLSQHLTTSVQCNDEDCQSMNSCCDSQCTMTGKCTDLACANTEDACTDQNCPSRPSFEHSSEVVNGAAALISINHAPGNHQQNFSMQQQDDPQNYTYCHFPLYNAPGMFDQYNSVGSNVQMGQAFVECGAEIHDPQSFLEHFNTQHRPQFTSAGLVIPTFSSQSAQPRQGGHGGQTGQSVQNGQSEQSGLASNALPSTESMSSPITPLDTSDSCRSSNTPSPVTPLSNSVEMSDGKPECSPHIRGTSVASFASNSVDIGVEEEHRCLWRNDGSSQVCGQLFADAEELFKHTSEVHIKNAQKGAQGFRCGWDDCPRSEPGAAGFPQRSKIERHMQTHIGHKPHICPTCNKGFSAKQALTQHMFIHSNEKPLTCNICQKAFRYPSALTMHQRVHSGLKPLKCPVCGKGFSESSNLSKHKRTHEVKGRFTCTIPGCDRNFHRQDQLRRHMKTHQRGGGENRPPPPVVVPEPQGLSVVQG</sequence>
<feature type="domain" description="C2H2-type" evidence="12">
    <location>
        <begin position="579"/>
        <end position="601"/>
    </location>
</feature>
<dbReference type="Pfam" id="PF00096">
    <property type="entry name" value="zf-C2H2"/>
    <property type="match status" value="4"/>
</dbReference>
<feature type="region of interest" description="Disordered" evidence="11">
    <location>
        <begin position="45"/>
        <end position="97"/>
    </location>
</feature>
<evidence type="ECO:0000256" key="7">
    <source>
        <dbReference type="ARBA" id="ARBA00023125"/>
    </source>
</evidence>
<dbReference type="GeneID" id="18254996"/>
<dbReference type="GO" id="GO:0000981">
    <property type="term" value="F:DNA-binding transcription factor activity, RNA polymerase II-specific"/>
    <property type="evidence" value="ECO:0007669"/>
    <property type="project" value="TreeGrafter"/>
</dbReference>
<evidence type="ECO:0000256" key="5">
    <source>
        <dbReference type="ARBA" id="ARBA00022833"/>
    </source>
</evidence>
<accession>G0S0D0</accession>
<evidence type="ECO:0000256" key="1">
    <source>
        <dbReference type="ARBA" id="ARBA00004123"/>
    </source>
</evidence>
<dbReference type="eggNOG" id="KOG1721">
    <property type="taxonomic scope" value="Eukaryota"/>
</dbReference>
<comment type="subcellular location">
    <subcellularLocation>
        <location evidence="1">Nucleus</location>
    </subcellularLocation>
</comment>
<dbReference type="FunFam" id="3.30.160.60:FF:000446">
    <property type="entry name" value="Zinc finger protein"/>
    <property type="match status" value="1"/>
</dbReference>
<dbReference type="FunFam" id="3.30.160.60:FF:001009">
    <property type="entry name" value="Zinc finger protein 26"/>
    <property type="match status" value="1"/>
</dbReference>
<dbReference type="HOGENOM" id="CLU_424638_0_0_1"/>
<keyword evidence="7" id="KW-0238">DNA-binding</keyword>
<dbReference type="GO" id="GO:0005634">
    <property type="term" value="C:nucleus"/>
    <property type="evidence" value="ECO:0007669"/>
    <property type="project" value="UniProtKB-SubCell"/>
</dbReference>
<keyword evidence="14" id="KW-1185">Reference proteome</keyword>
<feature type="region of interest" description="Disordered" evidence="11">
    <location>
        <begin position="343"/>
        <end position="425"/>
    </location>
</feature>
<keyword evidence="8" id="KW-0804">Transcription</keyword>
<dbReference type="OrthoDB" id="3437960at2759"/>
<organism evidence="14">
    <name type="scientific">Chaetomium thermophilum (strain DSM 1495 / CBS 144.50 / IMI 039719)</name>
    <name type="common">Thermochaetoides thermophila</name>
    <dbReference type="NCBI Taxonomy" id="759272"/>
    <lineage>
        <taxon>Eukaryota</taxon>
        <taxon>Fungi</taxon>
        <taxon>Dikarya</taxon>
        <taxon>Ascomycota</taxon>
        <taxon>Pezizomycotina</taxon>
        <taxon>Sordariomycetes</taxon>
        <taxon>Sordariomycetidae</taxon>
        <taxon>Sordariales</taxon>
        <taxon>Chaetomiaceae</taxon>
        <taxon>Thermochaetoides</taxon>
    </lineage>
</organism>
<dbReference type="InterPro" id="IPR013087">
    <property type="entry name" value="Znf_C2H2_type"/>
</dbReference>
<dbReference type="EMBL" id="GL988037">
    <property type="protein sequence ID" value="EGS23291.1"/>
    <property type="molecule type" value="Genomic_DNA"/>
</dbReference>
<feature type="domain" description="C2H2-type" evidence="12">
    <location>
        <begin position="551"/>
        <end position="578"/>
    </location>
</feature>
<dbReference type="Gene3D" id="3.30.160.60">
    <property type="entry name" value="Classic Zinc Finger"/>
    <property type="match status" value="5"/>
</dbReference>
<feature type="compositionally biased region" description="Polar residues" evidence="11">
    <location>
        <begin position="358"/>
        <end position="412"/>
    </location>
</feature>
<dbReference type="SMART" id="SM00355">
    <property type="entry name" value="ZnF_C2H2"/>
    <property type="match status" value="6"/>
</dbReference>
<dbReference type="FunFam" id="3.30.160.60:FF:000495">
    <property type="entry name" value="zinc finger protein 668"/>
    <property type="match status" value="1"/>
</dbReference>
<feature type="compositionally biased region" description="Polar residues" evidence="11">
    <location>
        <begin position="45"/>
        <end position="58"/>
    </location>
</feature>
<evidence type="ECO:0000259" key="12">
    <source>
        <dbReference type="PROSITE" id="PS50157"/>
    </source>
</evidence>
<feature type="domain" description="C2H2-type" evidence="12">
    <location>
        <begin position="523"/>
        <end position="550"/>
    </location>
</feature>
<dbReference type="KEGG" id="cthr:CTHT_0009580"/>
<evidence type="ECO:0000256" key="9">
    <source>
        <dbReference type="ARBA" id="ARBA00023242"/>
    </source>
</evidence>
<dbReference type="PROSITE" id="PS50157">
    <property type="entry name" value="ZINC_FINGER_C2H2_2"/>
    <property type="match status" value="4"/>
</dbReference>
<dbReference type="GO" id="GO:0000978">
    <property type="term" value="F:RNA polymerase II cis-regulatory region sequence-specific DNA binding"/>
    <property type="evidence" value="ECO:0007669"/>
    <property type="project" value="TreeGrafter"/>
</dbReference>
<feature type="domain" description="C2H2-type" evidence="12">
    <location>
        <begin position="607"/>
        <end position="631"/>
    </location>
</feature>
<keyword evidence="9" id="KW-0539">Nucleus</keyword>
<feature type="region of interest" description="Disordered" evidence="11">
    <location>
        <begin position="1"/>
        <end position="30"/>
    </location>
</feature>
<keyword evidence="6" id="KW-0805">Transcription regulation</keyword>
<proteinExistence type="predicted"/>
<evidence type="ECO:0000256" key="8">
    <source>
        <dbReference type="ARBA" id="ARBA00023163"/>
    </source>
</evidence>
<gene>
    <name evidence="13" type="ORF">CTHT_0009580</name>
</gene>
<evidence type="ECO:0000256" key="2">
    <source>
        <dbReference type="ARBA" id="ARBA00022723"/>
    </source>
</evidence>
<name>G0S0D0_CHATD</name>
<evidence type="ECO:0000256" key="3">
    <source>
        <dbReference type="ARBA" id="ARBA00022737"/>
    </source>
</evidence>
<keyword evidence="3" id="KW-0677">Repeat</keyword>
<evidence type="ECO:0000256" key="6">
    <source>
        <dbReference type="ARBA" id="ARBA00023015"/>
    </source>
</evidence>
<dbReference type="OMA" id="ANHIMQY"/>
<dbReference type="PANTHER" id="PTHR23235">
    <property type="entry name" value="KRUEPPEL-LIKE TRANSCRIPTION FACTOR"/>
    <property type="match status" value="1"/>
</dbReference>
<evidence type="ECO:0000313" key="14">
    <source>
        <dbReference type="Proteomes" id="UP000008066"/>
    </source>
</evidence>
<evidence type="ECO:0000256" key="4">
    <source>
        <dbReference type="ARBA" id="ARBA00022771"/>
    </source>
</evidence>
<dbReference type="PROSITE" id="PS00028">
    <property type="entry name" value="ZINC_FINGER_C2H2_1"/>
    <property type="match status" value="4"/>
</dbReference>
<feature type="region of interest" description="Disordered" evidence="11">
    <location>
        <begin position="627"/>
        <end position="657"/>
    </location>
</feature>
<keyword evidence="5" id="KW-0862">Zinc</keyword>
<evidence type="ECO:0000313" key="13">
    <source>
        <dbReference type="EMBL" id="EGS23291.1"/>
    </source>
</evidence>
<dbReference type="RefSeq" id="XP_006691482.1">
    <property type="nucleotide sequence ID" value="XM_006691419.1"/>
</dbReference>
<dbReference type="Proteomes" id="UP000008066">
    <property type="component" value="Unassembled WGS sequence"/>
</dbReference>
<protein>
    <submittedName>
        <fullName evidence="13">Putative specific RNA polymerase II transcription factor</fullName>
    </submittedName>
</protein>
<reference evidence="13 14" key="1">
    <citation type="journal article" date="2011" name="Cell">
        <title>Insight into structure and assembly of the nuclear pore complex by utilizing the genome of a eukaryotic thermophile.</title>
        <authorList>
            <person name="Amlacher S."/>
            <person name="Sarges P."/>
            <person name="Flemming D."/>
            <person name="van Noort V."/>
            <person name="Kunze R."/>
            <person name="Devos D.P."/>
            <person name="Arumugam M."/>
            <person name="Bork P."/>
            <person name="Hurt E."/>
        </authorList>
    </citation>
    <scope>NUCLEOTIDE SEQUENCE [LARGE SCALE GENOMIC DNA]</scope>
    <source>
        <strain evidence="14">DSM 1495 / CBS 144.50 / IMI 039719</strain>
    </source>
</reference>
<keyword evidence="2" id="KW-0479">Metal-binding</keyword>
<evidence type="ECO:0000256" key="11">
    <source>
        <dbReference type="SAM" id="MobiDB-lite"/>
    </source>
</evidence>
<dbReference type="SUPFAM" id="SSF57667">
    <property type="entry name" value="beta-beta-alpha zinc fingers"/>
    <property type="match status" value="3"/>
</dbReference>
<dbReference type="PANTHER" id="PTHR23235:SF142">
    <property type="entry name" value="ZINC FINGER PROTEIN 384"/>
    <property type="match status" value="1"/>
</dbReference>
<evidence type="ECO:0000256" key="10">
    <source>
        <dbReference type="PROSITE-ProRule" id="PRU00042"/>
    </source>
</evidence>
<dbReference type="InterPro" id="IPR036236">
    <property type="entry name" value="Znf_C2H2_sf"/>
</dbReference>
<feature type="compositionally biased region" description="Low complexity" evidence="11">
    <location>
        <begin position="66"/>
        <end position="87"/>
    </location>
</feature>
<dbReference type="GO" id="GO:0008270">
    <property type="term" value="F:zinc ion binding"/>
    <property type="evidence" value="ECO:0007669"/>
    <property type="project" value="UniProtKB-KW"/>
</dbReference>
<keyword evidence="4 10" id="KW-0863">Zinc-finger</keyword>
<dbReference type="AlphaFoldDB" id="G0S0D0"/>